<proteinExistence type="predicted"/>
<evidence type="ECO:0000313" key="2">
    <source>
        <dbReference type="Proteomes" id="UP000238916"/>
    </source>
</evidence>
<name>A0A2U3K898_9FIRM</name>
<organism evidence="1 2">
    <name type="scientific">Candidatus Desulfosporosinus infrequens</name>
    <dbReference type="NCBI Taxonomy" id="2043169"/>
    <lineage>
        <taxon>Bacteria</taxon>
        <taxon>Bacillati</taxon>
        <taxon>Bacillota</taxon>
        <taxon>Clostridia</taxon>
        <taxon>Eubacteriales</taxon>
        <taxon>Desulfitobacteriaceae</taxon>
        <taxon>Desulfosporosinus</taxon>
    </lineage>
</organism>
<gene>
    <name evidence="1" type="ORF">SBF1_1570005</name>
</gene>
<reference evidence="2" key="1">
    <citation type="submission" date="2018-02" db="EMBL/GenBank/DDBJ databases">
        <authorList>
            <person name="Hausmann B."/>
        </authorList>
    </citation>
    <scope>NUCLEOTIDE SEQUENCE [LARGE SCALE GENOMIC DNA]</scope>
    <source>
        <strain evidence="2">Peat soil MAG SbF1</strain>
    </source>
</reference>
<accession>A0A2U3K898</accession>
<protein>
    <submittedName>
        <fullName evidence="1">Uncharacterized protein</fullName>
    </submittedName>
</protein>
<dbReference type="Proteomes" id="UP000238916">
    <property type="component" value="Unassembled WGS sequence"/>
</dbReference>
<sequence>MVNGFYSNNFDYYKISRNGEDDQPNIQIRSFCQYLRSITFPFQIVWESRLKTLLIVQVPDNFSESFCEVFTKQLQNFSIKKFTEEEVDIFINENSQGGFIQDSHSCPKMSDAQNDEPDVKKFFMRNELDGWHFEIEFYEADSVDILINYCPFCGKRLRD</sequence>
<dbReference type="EMBL" id="OMOF01000065">
    <property type="protein sequence ID" value="SPF35885.1"/>
    <property type="molecule type" value="Genomic_DNA"/>
</dbReference>
<evidence type="ECO:0000313" key="1">
    <source>
        <dbReference type="EMBL" id="SPF35885.1"/>
    </source>
</evidence>
<dbReference type="AlphaFoldDB" id="A0A2U3K898"/>